<evidence type="ECO:0008006" key="4">
    <source>
        <dbReference type="Google" id="ProtNLM"/>
    </source>
</evidence>
<organism evidence="2 3">
    <name type="scientific">Characodon lateralis</name>
    <dbReference type="NCBI Taxonomy" id="208331"/>
    <lineage>
        <taxon>Eukaryota</taxon>
        <taxon>Metazoa</taxon>
        <taxon>Chordata</taxon>
        <taxon>Craniata</taxon>
        <taxon>Vertebrata</taxon>
        <taxon>Euteleostomi</taxon>
        <taxon>Actinopterygii</taxon>
        <taxon>Neopterygii</taxon>
        <taxon>Teleostei</taxon>
        <taxon>Neoteleostei</taxon>
        <taxon>Acanthomorphata</taxon>
        <taxon>Ovalentaria</taxon>
        <taxon>Atherinomorphae</taxon>
        <taxon>Cyprinodontiformes</taxon>
        <taxon>Goodeidae</taxon>
        <taxon>Characodon</taxon>
    </lineage>
</organism>
<proteinExistence type="predicted"/>
<keyword evidence="3" id="KW-1185">Reference proteome</keyword>
<protein>
    <recommendedName>
        <fullName evidence="4">Secreted protein</fullName>
    </recommendedName>
</protein>
<comment type="caution">
    <text evidence="2">The sequence shown here is derived from an EMBL/GenBank/DDBJ whole genome shotgun (WGS) entry which is preliminary data.</text>
</comment>
<dbReference type="Proteomes" id="UP001352852">
    <property type="component" value="Unassembled WGS sequence"/>
</dbReference>
<feature type="chain" id="PRO_5047063560" description="Secreted protein" evidence="1">
    <location>
        <begin position="30"/>
        <end position="117"/>
    </location>
</feature>
<dbReference type="EMBL" id="JAHUTJ010011827">
    <property type="protein sequence ID" value="MED6268934.1"/>
    <property type="molecule type" value="Genomic_DNA"/>
</dbReference>
<evidence type="ECO:0000313" key="3">
    <source>
        <dbReference type="Proteomes" id="UP001352852"/>
    </source>
</evidence>
<feature type="signal peptide" evidence="1">
    <location>
        <begin position="1"/>
        <end position="29"/>
    </location>
</feature>
<reference evidence="2 3" key="1">
    <citation type="submission" date="2021-06" db="EMBL/GenBank/DDBJ databases">
        <authorList>
            <person name="Palmer J.M."/>
        </authorList>
    </citation>
    <scope>NUCLEOTIDE SEQUENCE [LARGE SCALE GENOMIC DNA]</scope>
    <source>
        <strain evidence="2 3">CL_MEX2019</strain>
        <tissue evidence="2">Muscle</tissue>
    </source>
</reference>
<evidence type="ECO:0000313" key="2">
    <source>
        <dbReference type="EMBL" id="MED6268934.1"/>
    </source>
</evidence>
<sequence length="117" mass="13354">MLETRKFLPMRLSLCLCGLAHLLFPVSHCTQWQLHVSHFLVLKHLKEKRWEEFVGTLHLHVKEAAGVACPNHSQVRHLHQKFGPEVGNVVLAVIDVVLKRQQVSLLTLLYLVHTGQA</sequence>
<keyword evidence="1" id="KW-0732">Signal</keyword>
<evidence type="ECO:0000256" key="1">
    <source>
        <dbReference type="SAM" id="SignalP"/>
    </source>
</evidence>
<gene>
    <name evidence="2" type="ORF">CHARACLAT_027932</name>
</gene>
<name>A0ABU7D449_9TELE</name>
<accession>A0ABU7D449</accession>